<organism evidence="2 3">
    <name type="scientific">Sphingomonas arantia</name>
    <dbReference type="NCBI Taxonomy" id="1460676"/>
    <lineage>
        <taxon>Bacteria</taxon>
        <taxon>Pseudomonadati</taxon>
        <taxon>Pseudomonadota</taxon>
        <taxon>Alphaproteobacteria</taxon>
        <taxon>Sphingomonadales</taxon>
        <taxon>Sphingomonadaceae</taxon>
        <taxon>Sphingomonas</taxon>
    </lineage>
</organism>
<dbReference type="EMBL" id="JBHUGS010000002">
    <property type="protein sequence ID" value="MFD1950892.1"/>
    <property type="molecule type" value="Genomic_DNA"/>
</dbReference>
<evidence type="ECO:0000256" key="1">
    <source>
        <dbReference type="SAM" id="Phobius"/>
    </source>
</evidence>
<keyword evidence="1" id="KW-0472">Membrane</keyword>
<sequence length="55" mass="5876">MIAGGVVPAVLMIAVIALIIGGTALRRRGERQRSTLMFVAAAVFLGNVLIQTWPR</sequence>
<dbReference type="RefSeq" id="WP_380929225.1">
    <property type="nucleotide sequence ID" value="NZ_JBHUGS010000002.1"/>
</dbReference>
<accession>A0ABW4TYU6</accession>
<evidence type="ECO:0000313" key="3">
    <source>
        <dbReference type="Proteomes" id="UP001597400"/>
    </source>
</evidence>
<proteinExistence type="predicted"/>
<keyword evidence="1" id="KW-1133">Transmembrane helix</keyword>
<name>A0ABW4TYU6_9SPHN</name>
<evidence type="ECO:0000313" key="2">
    <source>
        <dbReference type="EMBL" id="MFD1950892.1"/>
    </source>
</evidence>
<feature type="transmembrane region" description="Helical" evidence="1">
    <location>
        <begin position="6"/>
        <end position="24"/>
    </location>
</feature>
<feature type="transmembrane region" description="Helical" evidence="1">
    <location>
        <begin position="36"/>
        <end position="53"/>
    </location>
</feature>
<keyword evidence="3" id="KW-1185">Reference proteome</keyword>
<keyword evidence="1" id="KW-0812">Transmembrane</keyword>
<reference evidence="3" key="1">
    <citation type="journal article" date="2019" name="Int. J. Syst. Evol. Microbiol.">
        <title>The Global Catalogue of Microorganisms (GCM) 10K type strain sequencing project: providing services to taxonomists for standard genome sequencing and annotation.</title>
        <authorList>
            <consortium name="The Broad Institute Genomics Platform"/>
            <consortium name="The Broad Institute Genome Sequencing Center for Infectious Disease"/>
            <person name="Wu L."/>
            <person name="Ma J."/>
        </authorList>
    </citation>
    <scope>NUCLEOTIDE SEQUENCE [LARGE SCALE GENOMIC DNA]</scope>
    <source>
        <strain evidence="3">CGMCC 1.12702</strain>
    </source>
</reference>
<comment type="caution">
    <text evidence="2">The sequence shown here is derived from an EMBL/GenBank/DDBJ whole genome shotgun (WGS) entry which is preliminary data.</text>
</comment>
<protein>
    <submittedName>
        <fullName evidence="2">Uncharacterized protein</fullName>
    </submittedName>
</protein>
<dbReference type="Proteomes" id="UP001597400">
    <property type="component" value="Unassembled WGS sequence"/>
</dbReference>
<gene>
    <name evidence="2" type="ORF">ACFSGX_08950</name>
</gene>